<sequence>MCWRKKCNAHLLMLAVWLSLDVISHVVAVVDDTEIAFMPWDQANEAFLDDNTFLYQTFGDSGRFHTEPRYIVLASKYVRPGQVYRVSVTILSSPLPLVVRASLQRDTEEIAADSTKTTAGYTNTLLME</sequence>
<feature type="signal peptide" evidence="1">
    <location>
        <begin position="1"/>
        <end position="28"/>
    </location>
</feature>
<name>A0ABM1TCF0_LIMPO</name>
<evidence type="ECO:0000313" key="2">
    <source>
        <dbReference type="Proteomes" id="UP000694941"/>
    </source>
</evidence>
<accession>A0ABM1TCF0</accession>
<dbReference type="RefSeq" id="XP_022253556.1">
    <property type="nucleotide sequence ID" value="XM_022397848.1"/>
</dbReference>
<gene>
    <name evidence="3" type="primary">LOC111088262</name>
</gene>
<keyword evidence="1" id="KW-0732">Signal</keyword>
<feature type="non-terminal residue" evidence="3">
    <location>
        <position position="128"/>
    </location>
</feature>
<reference evidence="3" key="1">
    <citation type="submission" date="2025-08" db="UniProtKB">
        <authorList>
            <consortium name="RefSeq"/>
        </authorList>
    </citation>
    <scope>IDENTIFICATION</scope>
    <source>
        <tissue evidence="3">Muscle</tissue>
    </source>
</reference>
<evidence type="ECO:0000256" key="1">
    <source>
        <dbReference type="SAM" id="SignalP"/>
    </source>
</evidence>
<proteinExistence type="predicted"/>
<organism evidence="2 3">
    <name type="scientific">Limulus polyphemus</name>
    <name type="common">Atlantic horseshoe crab</name>
    <dbReference type="NCBI Taxonomy" id="6850"/>
    <lineage>
        <taxon>Eukaryota</taxon>
        <taxon>Metazoa</taxon>
        <taxon>Ecdysozoa</taxon>
        <taxon>Arthropoda</taxon>
        <taxon>Chelicerata</taxon>
        <taxon>Merostomata</taxon>
        <taxon>Xiphosura</taxon>
        <taxon>Limulidae</taxon>
        <taxon>Limulus</taxon>
    </lineage>
</organism>
<protein>
    <submittedName>
        <fullName evidence="3">Uncharacterized protein LOC111088262</fullName>
    </submittedName>
</protein>
<keyword evidence="2" id="KW-1185">Reference proteome</keyword>
<dbReference type="Proteomes" id="UP000694941">
    <property type="component" value="Unplaced"/>
</dbReference>
<dbReference type="GeneID" id="111088262"/>
<feature type="chain" id="PRO_5046531610" evidence="1">
    <location>
        <begin position="29"/>
        <end position="128"/>
    </location>
</feature>
<evidence type="ECO:0000313" key="3">
    <source>
        <dbReference type="RefSeq" id="XP_022253556.1"/>
    </source>
</evidence>